<dbReference type="EMBL" id="BTSX01000004">
    <property type="protein sequence ID" value="GMS96963.1"/>
    <property type="molecule type" value="Genomic_DNA"/>
</dbReference>
<evidence type="ECO:0008006" key="4">
    <source>
        <dbReference type="Google" id="ProtNLM"/>
    </source>
</evidence>
<name>A0AAV5TSG2_9BILA</name>
<gene>
    <name evidence="2" type="ORF">PENTCL1PPCAC_19138</name>
</gene>
<feature type="compositionally biased region" description="Basic and acidic residues" evidence="1">
    <location>
        <begin position="34"/>
        <end position="51"/>
    </location>
</feature>
<dbReference type="AlphaFoldDB" id="A0AAV5TSG2"/>
<feature type="compositionally biased region" description="Acidic residues" evidence="1">
    <location>
        <begin position="24"/>
        <end position="33"/>
    </location>
</feature>
<accession>A0AAV5TSG2</accession>
<sequence>MTVEVEKNRRSSRGVIRSLKYNESMDESDDDYEPAVKKSKSESEAKKKKDKDCQVSMLNKSELECPECDVIRSGVSWINHLRREHSTNPSLAGLALLCECGNESVSDGHARTCTIANFTIIRKRDGPIRRLNDSKDCYLYNYDSSMCSVRLLPEHTLWICPASLYTSQNHS</sequence>
<evidence type="ECO:0000313" key="3">
    <source>
        <dbReference type="Proteomes" id="UP001432027"/>
    </source>
</evidence>
<keyword evidence="3" id="KW-1185">Reference proteome</keyword>
<proteinExistence type="predicted"/>
<evidence type="ECO:0000256" key="1">
    <source>
        <dbReference type="SAM" id="MobiDB-lite"/>
    </source>
</evidence>
<reference evidence="2" key="1">
    <citation type="submission" date="2023-10" db="EMBL/GenBank/DDBJ databases">
        <title>Genome assembly of Pristionchus species.</title>
        <authorList>
            <person name="Yoshida K."/>
            <person name="Sommer R.J."/>
        </authorList>
    </citation>
    <scope>NUCLEOTIDE SEQUENCE</scope>
    <source>
        <strain evidence="2">RS0144</strain>
    </source>
</reference>
<dbReference type="Proteomes" id="UP001432027">
    <property type="component" value="Unassembled WGS sequence"/>
</dbReference>
<protein>
    <recommendedName>
        <fullName evidence="4">C2H2-type domain-containing protein</fullName>
    </recommendedName>
</protein>
<evidence type="ECO:0000313" key="2">
    <source>
        <dbReference type="EMBL" id="GMS96963.1"/>
    </source>
</evidence>
<feature type="region of interest" description="Disordered" evidence="1">
    <location>
        <begin position="1"/>
        <end position="51"/>
    </location>
</feature>
<comment type="caution">
    <text evidence="2">The sequence shown here is derived from an EMBL/GenBank/DDBJ whole genome shotgun (WGS) entry which is preliminary data.</text>
</comment>
<organism evidence="2 3">
    <name type="scientific">Pristionchus entomophagus</name>
    <dbReference type="NCBI Taxonomy" id="358040"/>
    <lineage>
        <taxon>Eukaryota</taxon>
        <taxon>Metazoa</taxon>
        <taxon>Ecdysozoa</taxon>
        <taxon>Nematoda</taxon>
        <taxon>Chromadorea</taxon>
        <taxon>Rhabditida</taxon>
        <taxon>Rhabditina</taxon>
        <taxon>Diplogasteromorpha</taxon>
        <taxon>Diplogasteroidea</taxon>
        <taxon>Neodiplogasteridae</taxon>
        <taxon>Pristionchus</taxon>
    </lineage>
</organism>